<dbReference type="InterPro" id="IPR011990">
    <property type="entry name" value="TPR-like_helical_dom_sf"/>
</dbReference>
<keyword evidence="3" id="KW-0812">Transmembrane</keyword>
<gene>
    <name evidence="4" type="primary">mshN</name>
    <name evidence="4" type="ORF">TUM4630_07400</name>
</gene>
<keyword evidence="1" id="KW-0802">TPR repeat</keyword>
<dbReference type="Proteomes" id="UP000761574">
    <property type="component" value="Unassembled WGS sequence"/>
</dbReference>
<dbReference type="EMBL" id="BPFB01000006">
    <property type="protein sequence ID" value="GIU43627.1"/>
    <property type="molecule type" value="Genomic_DNA"/>
</dbReference>
<dbReference type="SMART" id="SM00028">
    <property type="entry name" value="TPR"/>
    <property type="match status" value="4"/>
</dbReference>
<dbReference type="InterPro" id="IPR019734">
    <property type="entry name" value="TPR_rpt"/>
</dbReference>
<comment type="caution">
    <text evidence="4">The sequence shown here is derived from an EMBL/GenBank/DDBJ whole genome shotgun (WGS) entry which is preliminary data.</text>
</comment>
<reference evidence="4 5" key="1">
    <citation type="submission" date="2021-05" db="EMBL/GenBank/DDBJ databases">
        <title>Molecular characterization for Shewanella algae harboring chromosomal blaOXA-55-like strains isolated from clinical and environment sample.</title>
        <authorList>
            <person name="Ohama Y."/>
            <person name="Aoki K."/>
            <person name="Harada S."/>
            <person name="Moriya K."/>
            <person name="Ishii Y."/>
            <person name="Tateda K."/>
        </authorList>
    </citation>
    <scope>NUCLEOTIDE SEQUENCE [LARGE SCALE GENOMIC DNA]</scope>
    <source>
        <strain evidence="4 5">LMG 23746</strain>
    </source>
</reference>
<dbReference type="RefSeq" id="WP_119977147.1">
    <property type="nucleotide sequence ID" value="NZ_BPFB01000006.1"/>
</dbReference>
<name>A0ABQ4P7V8_9GAMM</name>
<dbReference type="Gene3D" id="1.25.40.10">
    <property type="entry name" value="Tetratricopeptide repeat domain"/>
    <property type="match status" value="2"/>
</dbReference>
<accession>A0ABQ4P7V8</accession>
<evidence type="ECO:0000313" key="4">
    <source>
        <dbReference type="EMBL" id="GIU43627.1"/>
    </source>
</evidence>
<protein>
    <submittedName>
        <fullName evidence="4">MSHA biogenesis protein MshN</fullName>
    </submittedName>
</protein>
<sequence>MSVINTMLKDLDKRQQAHSLDTLPVPDMQYVAAAPNGFSRLLPWVLLLLLSVCGMIGATIAWQKLIVLAQDKTQLEQDLQQAQRSTTEVVAQERALIQSVEPVLTNYQNVAAEKPLSQQSEVATAEINPSLLTANASTHAKTNISSAAANGDDAGMNADIKNTELKNTLTTRDVSDGGARQSTEADPSPIAGAMAVTEVKLTPAALAQKRFALGQTAQNEGQLAQAQEYFSEAIRLDPSLHQARQHLAALYYGQGRLGDADDTLAQGRVLYPEHVDYALLQARVYEASGAIDKALAVLTTIPDEHELAVQKWTMQSHLAQQVQQFTLAEQSYRQLARVEPNQAKWWMGLAYALDSQQEFLLAKQAYRQALALNGLSASAIAFIDQRLAQLGDVE</sequence>
<feature type="region of interest" description="Disordered" evidence="2">
    <location>
        <begin position="164"/>
        <end position="190"/>
    </location>
</feature>
<evidence type="ECO:0000256" key="1">
    <source>
        <dbReference type="PROSITE-ProRule" id="PRU00339"/>
    </source>
</evidence>
<evidence type="ECO:0000256" key="2">
    <source>
        <dbReference type="SAM" id="MobiDB-lite"/>
    </source>
</evidence>
<proteinExistence type="predicted"/>
<keyword evidence="3" id="KW-1133">Transmembrane helix</keyword>
<feature type="repeat" description="TPR" evidence="1">
    <location>
        <begin position="207"/>
        <end position="240"/>
    </location>
</feature>
<organism evidence="4 5">
    <name type="scientific">Shewanella algidipiscicola</name>
    <dbReference type="NCBI Taxonomy" id="614070"/>
    <lineage>
        <taxon>Bacteria</taxon>
        <taxon>Pseudomonadati</taxon>
        <taxon>Pseudomonadota</taxon>
        <taxon>Gammaproteobacteria</taxon>
        <taxon>Alteromonadales</taxon>
        <taxon>Shewanellaceae</taxon>
        <taxon>Shewanella</taxon>
    </lineage>
</organism>
<dbReference type="Pfam" id="PF14559">
    <property type="entry name" value="TPR_19"/>
    <property type="match status" value="1"/>
</dbReference>
<keyword evidence="3" id="KW-0472">Membrane</keyword>
<dbReference type="Pfam" id="PF13432">
    <property type="entry name" value="TPR_16"/>
    <property type="match status" value="1"/>
</dbReference>
<evidence type="ECO:0000313" key="5">
    <source>
        <dbReference type="Proteomes" id="UP000761574"/>
    </source>
</evidence>
<dbReference type="PROSITE" id="PS50005">
    <property type="entry name" value="TPR"/>
    <property type="match status" value="1"/>
</dbReference>
<feature type="transmembrane region" description="Helical" evidence="3">
    <location>
        <begin position="41"/>
        <end position="62"/>
    </location>
</feature>
<dbReference type="SUPFAM" id="SSF48452">
    <property type="entry name" value="TPR-like"/>
    <property type="match status" value="1"/>
</dbReference>
<evidence type="ECO:0000256" key="3">
    <source>
        <dbReference type="SAM" id="Phobius"/>
    </source>
</evidence>
<keyword evidence="5" id="KW-1185">Reference proteome</keyword>